<dbReference type="InterPro" id="IPR018973">
    <property type="entry name" value="MZB"/>
</dbReference>
<protein>
    <submittedName>
        <fullName evidence="2">DUF1998 domain-containing protein</fullName>
    </submittedName>
</protein>
<name>A0A951UVK0_9CYAN</name>
<dbReference type="AlphaFoldDB" id="A0A951UVK0"/>
<reference evidence="2" key="1">
    <citation type="submission" date="2021-05" db="EMBL/GenBank/DDBJ databases">
        <authorList>
            <person name="Pietrasiak N."/>
            <person name="Ward R."/>
            <person name="Stajich J.E."/>
            <person name="Kurbessoian T."/>
        </authorList>
    </citation>
    <scope>NUCLEOTIDE SEQUENCE</scope>
    <source>
        <strain evidence="2">GSE-NOS-MK-12-04C</strain>
    </source>
</reference>
<evidence type="ECO:0000259" key="1">
    <source>
        <dbReference type="Pfam" id="PF09369"/>
    </source>
</evidence>
<gene>
    <name evidence="2" type="ORF">KME60_16635</name>
</gene>
<dbReference type="Proteomes" id="UP000729701">
    <property type="component" value="Unassembled WGS sequence"/>
</dbReference>
<dbReference type="EMBL" id="JAHHGZ010000017">
    <property type="protein sequence ID" value="MBW4669000.1"/>
    <property type="molecule type" value="Genomic_DNA"/>
</dbReference>
<evidence type="ECO:0000313" key="3">
    <source>
        <dbReference type="Proteomes" id="UP000729701"/>
    </source>
</evidence>
<reference evidence="2" key="2">
    <citation type="journal article" date="2022" name="Microbiol. Resour. Announc.">
        <title>Metagenome Sequencing to Explore Phylogenomics of Terrestrial Cyanobacteria.</title>
        <authorList>
            <person name="Ward R.D."/>
            <person name="Stajich J.E."/>
            <person name="Johansen J.R."/>
            <person name="Huntemann M."/>
            <person name="Clum A."/>
            <person name="Foster B."/>
            <person name="Foster B."/>
            <person name="Roux S."/>
            <person name="Palaniappan K."/>
            <person name="Varghese N."/>
            <person name="Mukherjee S."/>
            <person name="Reddy T.B.K."/>
            <person name="Daum C."/>
            <person name="Copeland A."/>
            <person name="Chen I.A."/>
            <person name="Ivanova N.N."/>
            <person name="Kyrpides N.C."/>
            <person name="Shapiro N."/>
            <person name="Eloe-Fadrosh E.A."/>
            <person name="Pietrasiak N."/>
        </authorList>
    </citation>
    <scope>NUCLEOTIDE SEQUENCE</scope>
    <source>
        <strain evidence="2">GSE-NOS-MK-12-04C</strain>
    </source>
</reference>
<sequence>MSKSNKKQPPAGQVRQSQILSTFGPGSMVDLPEHSVLIAGLSQWRGDKKRIYEERLEVRVAEILQVKEITLYAPPVDEQDPKAARTGINALTFPTWFLAQVEETWFDGKTKKTYRTRPLLPWGSLIGGKYLNSEKKKVPVVPVRFVQACVKGHISDIDWYTFVHQEAQSKCRGQLWLDEGGSGNDFAEIYVRCEACKARRPLADATVPNGKVLGTCQGHRPWIGSFAKEPYCIREKTGKPEFNRLLVRSASNAYFSQILSVISLPDSDTALRDAVNSVYEDFLKNVTKFEEIAMFRTIISKVSTALEGLSNEVVLGEIQHRQSGQGNQHKSIKQVEIETLLSSPVEVGEDVAEGDFYARARDLSSLKSTIAPRIERIVLVHRLREVIAQVGFTRFEAEMPDIDGELDISVRRAALDIETNWVPAVENRGEGVFIAFRKEAIEDWLQHDAVKKRGRELSRGFDIWCGRKGIDQEVDKVKFPGLPYIMLHSLSHLLITAVSLECGYAASSIRERIYAGEAGYGILLYTGSPGSEGTLGGLVEVGKRIEYHLELAIEQGKLCSNDPVCAQHKADNEEEERFLHGSACHGCLLIAETSCERRNEFLDRALVVSTVEGLGAEFFPDVDADILHL</sequence>
<dbReference type="InterPro" id="IPR047721">
    <property type="entry name" value="DrmB"/>
</dbReference>
<organism evidence="2 3">
    <name type="scientific">Cyanomargarita calcarea GSE-NOS-MK-12-04C</name>
    <dbReference type="NCBI Taxonomy" id="2839659"/>
    <lineage>
        <taxon>Bacteria</taxon>
        <taxon>Bacillati</taxon>
        <taxon>Cyanobacteriota</taxon>
        <taxon>Cyanophyceae</taxon>
        <taxon>Nostocales</taxon>
        <taxon>Cyanomargaritaceae</taxon>
        <taxon>Cyanomargarita</taxon>
    </lineage>
</organism>
<proteinExistence type="predicted"/>
<dbReference type="Pfam" id="PF09369">
    <property type="entry name" value="MZB"/>
    <property type="match status" value="1"/>
</dbReference>
<evidence type="ECO:0000313" key="2">
    <source>
        <dbReference type="EMBL" id="MBW4669000.1"/>
    </source>
</evidence>
<comment type="caution">
    <text evidence="2">The sequence shown here is derived from an EMBL/GenBank/DDBJ whole genome shotgun (WGS) entry which is preliminary data.</text>
</comment>
<accession>A0A951UVK0</accession>
<feature type="domain" description="MrfA-like Zn-binding" evidence="1">
    <location>
        <begin position="490"/>
        <end position="588"/>
    </location>
</feature>
<dbReference type="NCBIfam" id="NF038324">
    <property type="entry name" value="DrmB_fam"/>
    <property type="match status" value="1"/>
</dbReference>